<accession>A0ABS2QAQ2</accession>
<gene>
    <name evidence="1" type="ORF">JOC27_001868</name>
</gene>
<reference evidence="1 2" key="1">
    <citation type="submission" date="2021-01" db="EMBL/GenBank/DDBJ databases">
        <title>Genomic Encyclopedia of Type Strains, Phase IV (KMG-IV): sequencing the most valuable type-strain genomes for metagenomic binning, comparative biology and taxonomic classification.</title>
        <authorList>
            <person name="Goeker M."/>
        </authorList>
    </citation>
    <scope>NUCLEOTIDE SEQUENCE [LARGE SCALE GENOMIC DNA]</scope>
    <source>
        <strain evidence="1 2">DSM 100968</strain>
    </source>
</reference>
<proteinExistence type="predicted"/>
<dbReference type="EMBL" id="JAFBEV010000016">
    <property type="protein sequence ID" value="MBM7658415.1"/>
    <property type="molecule type" value="Genomic_DNA"/>
</dbReference>
<organism evidence="1 2">
    <name type="scientific">Sporolactobacillus spathodeae</name>
    <dbReference type="NCBI Taxonomy" id="1465502"/>
    <lineage>
        <taxon>Bacteria</taxon>
        <taxon>Bacillati</taxon>
        <taxon>Bacillota</taxon>
        <taxon>Bacilli</taxon>
        <taxon>Bacillales</taxon>
        <taxon>Sporolactobacillaceae</taxon>
        <taxon>Sporolactobacillus</taxon>
    </lineage>
</organism>
<protein>
    <submittedName>
        <fullName evidence="1">Uncharacterized protein</fullName>
    </submittedName>
</protein>
<keyword evidence="2" id="KW-1185">Reference proteome</keyword>
<dbReference type="RefSeq" id="WP_205006978.1">
    <property type="nucleotide sequence ID" value="NZ_JAFBEV010000016.1"/>
</dbReference>
<comment type="caution">
    <text evidence="1">The sequence shown here is derived from an EMBL/GenBank/DDBJ whole genome shotgun (WGS) entry which is preliminary data.</text>
</comment>
<evidence type="ECO:0000313" key="2">
    <source>
        <dbReference type="Proteomes" id="UP000823201"/>
    </source>
</evidence>
<evidence type="ECO:0000313" key="1">
    <source>
        <dbReference type="EMBL" id="MBM7658415.1"/>
    </source>
</evidence>
<sequence length="124" mass="14112">MVMSDGDVDVGNNMKIKFNKIYDALRLGKGYYELIGVNEDDVEVIFRFNNAAFLHNYSIADLFDMNLTLYGMESGRKNPEQLDFEYYMDSLSSEQVAASINEPSEKTKQLVMFDIVLAGVESRV</sequence>
<name>A0ABS2QAQ2_9BACL</name>
<dbReference type="Proteomes" id="UP000823201">
    <property type="component" value="Unassembled WGS sequence"/>
</dbReference>